<dbReference type="GO" id="GO:0015344">
    <property type="term" value="F:siderophore uptake transmembrane transporter activity"/>
    <property type="evidence" value="ECO:0007669"/>
    <property type="project" value="TreeGrafter"/>
</dbReference>
<dbReference type="PANTHER" id="PTHR30069:SF29">
    <property type="entry name" value="HEMOGLOBIN AND HEMOGLOBIN-HAPTOGLOBIN-BINDING PROTEIN 1-RELATED"/>
    <property type="match status" value="1"/>
</dbReference>
<comment type="caution">
    <text evidence="16">The sequence shown here is derived from an EMBL/GenBank/DDBJ whole genome shotgun (WGS) entry which is preliminary data.</text>
</comment>
<dbReference type="GO" id="GO:0044718">
    <property type="term" value="P:siderophore transmembrane transport"/>
    <property type="evidence" value="ECO:0007669"/>
    <property type="project" value="TreeGrafter"/>
</dbReference>
<organism evidence="16 17">
    <name type="scientific">Pseudoduganella guangdongensis</name>
    <dbReference type="NCBI Taxonomy" id="2692179"/>
    <lineage>
        <taxon>Bacteria</taxon>
        <taxon>Pseudomonadati</taxon>
        <taxon>Pseudomonadota</taxon>
        <taxon>Betaproteobacteria</taxon>
        <taxon>Burkholderiales</taxon>
        <taxon>Oxalobacteraceae</taxon>
        <taxon>Telluria group</taxon>
        <taxon>Pseudoduganella</taxon>
    </lineage>
</organism>
<feature type="compositionally biased region" description="Basic and acidic residues" evidence="13">
    <location>
        <begin position="7"/>
        <end position="23"/>
    </location>
</feature>
<dbReference type="CDD" id="cd01347">
    <property type="entry name" value="ligand_gated_channel"/>
    <property type="match status" value="1"/>
</dbReference>
<dbReference type="SUPFAM" id="SSF56935">
    <property type="entry name" value="Porins"/>
    <property type="match status" value="1"/>
</dbReference>
<sequence>MADEKEAEPIQKVEVKAAADTYNPRRDDTASKIIVNSDELKRYGDTSIGDALKRVPGVTVGAGGRDIRMRGLGSGYTQILLNGERVPPGFNIETVAPDSIERIEVLRSASAEFSTQSIAGTINIVLKKAVKTAQREFKFGVGRSSEMTNPTGNLVMSDRDGNFSYSVNMRGSRFEFDRNSFTDEESFAPSGAPTMRRRMNVFDRGHARALELSPRLNWNLENGDTLTSQSFFNQNIFKSTIDRGFEGDAPFYDGVHVVNQNKTSFMRSDLNWVHRFGEGAKLDATVGGNRLRSKGQWYETDARNGVDALQHDVFSGVREWGVSSTGKYSAPLGAEHALALGWDVGFTDRDDWRNQRDLKLDTGARDPRDEGYQSSVRRSALYAQDEWSLSKQWSVYMGLRWEGMETRSSGAGFAPVRNRSSVWSPLAQTLYKLPNGKDQLRAALTRTYKAPNAGNLSARRFTATNNSKLETDWIGNPNLKPELATGLDAAYEHYWAEGALFSVAAAARRINNFTRRTVREDESGRWVTTMMNNGRADVRSLDVEVKFPLKAVMDDAPGVDVRASVSRNWSQVRSVPGPHNRLDQQVPLSAVLGADYKTPDGAWSLGGSFNFRGAGLVRMGDEQYDWSTVSRQLDAYVAWKIDPKTQLRLSAWNLMARDSVSRSTFRNAQDGVSSTASTTPGVRNIRLQLEMRF</sequence>
<dbReference type="InterPro" id="IPR036942">
    <property type="entry name" value="Beta-barrel_TonB_sf"/>
</dbReference>
<accession>A0A6N9HMA8</accession>
<dbReference type="GO" id="GO:0009279">
    <property type="term" value="C:cell outer membrane"/>
    <property type="evidence" value="ECO:0007669"/>
    <property type="project" value="UniProtKB-SubCell"/>
</dbReference>
<evidence type="ECO:0000259" key="14">
    <source>
        <dbReference type="Pfam" id="PF00593"/>
    </source>
</evidence>
<evidence type="ECO:0000313" key="16">
    <source>
        <dbReference type="EMBL" id="MYN04640.1"/>
    </source>
</evidence>
<comment type="similarity">
    <text evidence="2 11 12">Belongs to the TonB-dependent receptor family.</text>
</comment>
<evidence type="ECO:0000256" key="5">
    <source>
        <dbReference type="ARBA" id="ARBA00022692"/>
    </source>
</evidence>
<dbReference type="AlphaFoldDB" id="A0A6N9HMA8"/>
<keyword evidence="17" id="KW-1185">Reference proteome</keyword>
<feature type="domain" description="TonB-dependent receptor-like beta-barrel" evidence="14">
    <location>
        <begin position="220"/>
        <end position="652"/>
    </location>
</feature>
<comment type="subcellular location">
    <subcellularLocation>
        <location evidence="1 11">Cell outer membrane</location>
        <topology evidence="1 11">Multi-pass membrane protein</topology>
    </subcellularLocation>
</comment>
<evidence type="ECO:0000256" key="3">
    <source>
        <dbReference type="ARBA" id="ARBA00022448"/>
    </source>
</evidence>
<evidence type="ECO:0000256" key="11">
    <source>
        <dbReference type="PROSITE-ProRule" id="PRU01360"/>
    </source>
</evidence>
<name>A0A6N9HMA8_9BURK</name>
<dbReference type="EMBL" id="WWCJ01000019">
    <property type="protein sequence ID" value="MYN04640.1"/>
    <property type="molecule type" value="Genomic_DNA"/>
</dbReference>
<dbReference type="Gene3D" id="2.170.130.10">
    <property type="entry name" value="TonB-dependent receptor, plug domain"/>
    <property type="match status" value="1"/>
</dbReference>
<dbReference type="Gene3D" id="2.40.170.20">
    <property type="entry name" value="TonB-dependent receptor, beta-barrel domain"/>
    <property type="match status" value="1"/>
</dbReference>
<evidence type="ECO:0000256" key="1">
    <source>
        <dbReference type="ARBA" id="ARBA00004571"/>
    </source>
</evidence>
<keyword evidence="7 12" id="KW-0798">TonB box</keyword>
<keyword evidence="8 11" id="KW-0472">Membrane</keyword>
<evidence type="ECO:0000256" key="6">
    <source>
        <dbReference type="ARBA" id="ARBA00022729"/>
    </source>
</evidence>
<dbReference type="PROSITE" id="PS52016">
    <property type="entry name" value="TONB_DEPENDENT_REC_3"/>
    <property type="match status" value="1"/>
</dbReference>
<evidence type="ECO:0000313" key="17">
    <source>
        <dbReference type="Proteomes" id="UP000448575"/>
    </source>
</evidence>
<protein>
    <submittedName>
        <fullName evidence="16">TonB-dependent receptor</fullName>
    </submittedName>
</protein>
<dbReference type="Proteomes" id="UP000448575">
    <property type="component" value="Unassembled WGS sequence"/>
</dbReference>
<keyword evidence="6" id="KW-0732">Signal</keyword>
<dbReference type="InterPro" id="IPR037066">
    <property type="entry name" value="Plug_dom_sf"/>
</dbReference>
<dbReference type="PANTHER" id="PTHR30069">
    <property type="entry name" value="TONB-DEPENDENT OUTER MEMBRANE RECEPTOR"/>
    <property type="match status" value="1"/>
</dbReference>
<evidence type="ECO:0000256" key="4">
    <source>
        <dbReference type="ARBA" id="ARBA00022452"/>
    </source>
</evidence>
<evidence type="ECO:0000256" key="2">
    <source>
        <dbReference type="ARBA" id="ARBA00009810"/>
    </source>
</evidence>
<dbReference type="Pfam" id="PF00593">
    <property type="entry name" value="TonB_dep_Rec_b-barrel"/>
    <property type="match status" value="1"/>
</dbReference>
<keyword evidence="4 11" id="KW-1134">Transmembrane beta strand</keyword>
<gene>
    <name evidence="16" type="ORF">GTP41_21330</name>
</gene>
<evidence type="ECO:0000256" key="9">
    <source>
        <dbReference type="ARBA" id="ARBA00023170"/>
    </source>
</evidence>
<feature type="region of interest" description="Disordered" evidence="13">
    <location>
        <begin position="1"/>
        <end position="23"/>
    </location>
</feature>
<evidence type="ECO:0000256" key="10">
    <source>
        <dbReference type="ARBA" id="ARBA00023237"/>
    </source>
</evidence>
<evidence type="ECO:0000256" key="7">
    <source>
        <dbReference type="ARBA" id="ARBA00023077"/>
    </source>
</evidence>
<evidence type="ECO:0000256" key="13">
    <source>
        <dbReference type="SAM" id="MobiDB-lite"/>
    </source>
</evidence>
<keyword evidence="5 11" id="KW-0812">Transmembrane</keyword>
<keyword evidence="9 16" id="KW-0675">Receptor</keyword>
<feature type="domain" description="TonB-dependent receptor plug" evidence="15">
    <location>
        <begin position="26"/>
        <end position="121"/>
    </location>
</feature>
<dbReference type="InterPro" id="IPR000531">
    <property type="entry name" value="Beta-barrel_TonB"/>
</dbReference>
<evidence type="ECO:0000256" key="12">
    <source>
        <dbReference type="RuleBase" id="RU003357"/>
    </source>
</evidence>
<dbReference type="InterPro" id="IPR039426">
    <property type="entry name" value="TonB-dep_rcpt-like"/>
</dbReference>
<dbReference type="InterPro" id="IPR012910">
    <property type="entry name" value="Plug_dom"/>
</dbReference>
<evidence type="ECO:0000256" key="8">
    <source>
        <dbReference type="ARBA" id="ARBA00023136"/>
    </source>
</evidence>
<proteinExistence type="inferred from homology"/>
<dbReference type="Pfam" id="PF07715">
    <property type="entry name" value="Plug"/>
    <property type="match status" value="1"/>
</dbReference>
<keyword evidence="3 11" id="KW-0813">Transport</keyword>
<evidence type="ECO:0000259" key="15">
    <source>
        <dbReference type="Pfam" id="PF07715"/>
    </source>
</evidence>
<reference evidence="16 17" key="1">
    <citation type="submission" date="2019-12" db="EMBL/GenBank/DDBJ databases">
        <title>Novel species isolated from a subtropical stream in China.</title>
        <authorList>
            <person name="Lu H."/>
        </authorList>
    </citation>
    <scope>NUCLEOTIDE SEQUENCE [LARGE SCALE GENOMIC DNA]</scope>
    <source>
        <strain evidence="16 17">DS3</strain>
    </source>
</reference>
<keyword evidence="10 11" id="KW-0998">Cell outer membrane</keyword>